<evidence type="ECO:0000313" key="9">
    <source>
        <dbReference type="RefSeq" id="XP_033780333.1"/>
    </source>
</evidence>
<evidence type="ECO:0000256" key="3">
    <source>
        <dbReference type="ARBA" id="ARBA00022853"/>
    </source>
</evidence>
<evidence type="ECO:0000259" key="6">
    <source>
        <dbReference type="PROSITE" id="PS50105"/>
    </source>
</evidence>
<dbReference type="InParanoid" id="A0A6P8PZU0"/>
<proteinExistence type="predicted"/>
<feature type="compositionally biased region" description="Acidic residues" evidence="5">
    <location>
        <begin position="230"/>
        <end position="252"/>
    </location>
</feature>
<feature type="region of interest" description="Disordered" evidence="5">
    <location>
        <begin position="358"/>
        <end position="399"/>
    </location>
</feature>
<evidence type="ECO:0000259" key="7">
    <source>
        <dbReference type="PROSITE" id="PS52014"/>
    </source>
</evidence>
<dbReference type="CDD" id="cd09583">
    <property type="entry name" value="SAM_Atherin-like"/>
    <property type="match status" value="1"/>
</dbReference>
<dbReference type="GO" id="GO:0005634">
    <property type="term" value="C:nucleus"/>
    <property type="evidence" value="ECO:0007669"/>
    <property type="project" value="UniProtKB-SubCell"/>
</dbReference>
<keyword evidence="4" id="KW-0539">Nucleus</keyword>
<dbReference type="GO" id="GO:0042393">
    <property type="term" value="F:histone binding"/>
    <property type="evidence" value="ECO:0007669"/>
    <property type="project" value="TreeGrafter"/>
</dbReference>
<dbReference type="InterPro" id="IPR050548">
    <property type="entry name" value="PcG_chromatin_remod_factors"/>
</dbReference>
<dbReference type="SUPFAM" id="SSF47769">
    <property type="entry name" value="SAM/Pointed domain"/>
    <property type="match status" value="1"/>
</dbReference>
<dbReference type="OrthoDB" id="10004495at2759"/>
<dbReference type="Gene3D" id="1.10.150.50">
    <property type="entry name" value="Transcription Factor, Ets-1"/>
    <property type="match status" value="1"/>
</dbReference>
<organism evidence="8 9">
    <name type="scientific">Geotrypetes seraphini</name>
    <name type="common">Gaboon caecilian</name>
    <name type="synonym">Caecilia seraphini</name>
    <dbReference type="NCBI Taxonomy" id="260995"/>
    <lineage>
        <taxon>Eukaryota</taxon>
        <taxon>Metazoa</taxon>
        <taxon>Chordata</taxon>
        <taxon>Craniata</taxon>
        <taxon>Vertebrata</taxon>
        <taxon>Euteleostomi</taxon>
        <taxon>Amphibia</taxon>
        <taxon>Gymnophiona</taxon>
        <taxon>Geotrypetes</taxon>
    </lineage>
</organism>
<feature type="compositionally biased region" description="Basic and acidic residues" evidence="5">
    <location>
        <begin position="208"/>
        <end position="229"/>
    </location>
</feature>
<keyword evidence="3" id="KW-0156">Chromatin regulator</keyword>
<dbReference type="KEGG" id="gsh:117350259"/>
<dbReference type="GeneID" id="117350259"/>
<keyword evidence="2" id="KW-0597">Phosphoprotein</keyword>
<dbReference type="InterPro" id="IPR013761">
    <property type="entry name" value="SAM/pointed_sf"/>
</dbReference>
<dbReference type="PANTHER" id="PTHR12247:SF139">
    <property type="entry name" value="ATHERIN-RELATED"/>
    <property type="match status" value="1"/>
</dbReference>
<dbReference type="GO" id="GO:0006325">
    <property type="term" value="P:chromatin organization"/>
    <property type="evidence" value="ECO:0007669"/>
    <property type="project" value="UniProtKB-KW"/>
</dbReference>
<dbReference type="Proteomes" id="UP000515159">
    <property type="component" value="Chromosome 16"/>
</dbReference>
<dbReference type="AlphaFoldDB" id="A0A6P8PZU0"/>
<accession>A0A6P8PZU0</accession>
<dbReference type="FunCoup" id="A0A6P8PZU0">
    <property type="interactions" value="703"/>
</dbReference>
<dbReference type="PROSITE" id="PS50105">
    <property type="entry name" value="SAM_DOMAIN"/>
    <property type="match status" value="1"/>
</dbReference>
<feature type="region of interest" description="Disordered" evidence="5">
    <location>
        <begin position="74"/>
        <end position="268"/>
    </location>
</feature>
<feature type="domain" description="SAMD1-like winged helix (WH)" evidence="7">
    <location>
        <begin position="10"/>
        <end position="86"/>
    </location>
</feature>
<dbReference type="CTD" id="90378"/>
<evidence type="ECO:0000256" key="2">
    <source>
        <dbReference type="ARBA" id="ARBA00022553"/>
    </source>
</evidence>
<gene>
    <name evidence="9" type="primary">SAMD1</name>
</gene>
<evidence type="ECO:0000256" key="4">
    <source>
        <dbReference type="ARBA" id="ARBA00023242"/>
    </source>
</evidence>
<protein>
    <submittedName>
        <fullName evidence="9">Atherin</fullName>
    </submittedName>
</protein>
<feature type="compositionally biased region" description="Basic and acidic residues" evidence="5">
    <location>
        <begin position="287"/>
        <end position="304"/>
    </location>
</feature>
<evidence type="ECO:0000256" key="1">
    <source>
        <dbReference type="ARBA" id="ARBA00004123"/>
    </source>
</evidence>
<feature type="compositionally biased region" description="Basic residues" evidence="5">
    <location>
        <begin position="195"/>
        <end position="207"/>
    </location>
</feature>
<dbReference type="GO" id="GO:0045892">
    <property type="term" value="P:negative regulation of DNA-templated transcription"/>
    <property type="evidence" value="ECO:0007669"/>
    <property type="project" value="TreeGrafter"/>
</dbReference>
<dbReference type="InterPro" id="IPR001660">
    <property type="entry name" value="SAM"/>
</dbReference>
<dbReference type="PROSITE" id="PS52014">
    <property type="entry name" value="SAMD1_WH"/>
    <property type="match status" value="1"/>
</dbReference>
<dbReference type="RefSeq" id="XP_033780333.1">
    <property type="nucleotide sequence ID" value="XM_033924442.1"/>
</dbReference>
<reference evidence="9" key="1">
    <citation type="submission" date="2025-08" db="UniProtKB">
        <authorList>
            <consortium name="RefSeq"/>
        </authorList>
    </citation>
    <scope>IDENTIFICATION</scope>
</reference>
<feature type="domain" description="SAM" evidence="6">
    <location>
        <begin position="440"/>
        <end position="488"/>
    </location>
</feature>
<sequence length="516" mass="57693">MAGPPPPPPLAPAPTPRYEEWILDTIDSLRSRKARPDLERICRMVRRRHGPEPERTRQELERLIQRRAVLRVSYKGSISYRNAARVLPPRGRRGAAGGQQPPQASPAKEQRRSETPPPPREAPRERSSVGGGPQDEGSPEREAARSRGASAERRLPRSRSRAEEEAPEPRTRSASRRPPGRGSSGERLTRGRAREQRRRLQRSRGRPAPRERSADHAPAKPPRDKKTEQPEEEEASMLSEDSDVPNDEEEEAGNTVEDGKVTEAVTPEVVIKQEVKPAASCRMNGDLWRDSEKDGPGMGEVSRHADNSKYLTCQDPLPERGIGTCHPLKAINKEQFNSNSCPSFESILGGTFARAMEETASRDSIAHPPDPTTATDFPLEADKTERDAEEQRKESDKTEKAYPRVFVPLSPAKSVTQRVDGLSYWNSSVKKEKLLDPVEWTVTDVVDYFTEAGFGDQASAFKEQEIDGKSLLLMQRTDVLTGLSIRLGPALKIYEYHIKVLQQSHFEEDEGDCFLG</sequence>
<dbReference type="Pfam" id="PF00536">
    <property type="entry name" value="SAM_1"/>
    <property type="match status" value="1"/>
</dbReference>
<evidence type="ECO:0000256" key="5">
    <source>
        <dbReference type="SAM" id="MobiDB-lite"/>
    </source>
</evidence>
<feature type="compositionally biased region" description="Basic and acidic residues" evidence="5">
    <location>
        <begin position="380"/>
        <end position="399"/>
    </location>
</feature>
<dbReference type="Pfam" id="PF21524">
    <property type="entry name" value="SAMD1_WH"/>
    <property type="match status" value="1"/>
</dbReference>
<keyword evidence="8" id="KW-1185">Reference proteome</keyword>
<dbReference type="GO" id="GO:0003677">
    <property type="term" value="F:DNA binding"/>
    <property type="evidence" value="ECO:0007669"/>
    <property type="project" value="InterPro"/>
</dbReference>
<feature type="compositionally biased region" description="Basic and acidic residues" evidence="5">
    <location>
        <begin position="138"/>
        <end position="171"/>
    </location>
</feature>
<dbReference type="GO" id="GO:0003682">
    <property type="term" value="F:chromatin binding"/>
    <property type="evidence" value="ECO:0007669"/>
    <property type="project" value="TreeGrafter"/>
</dbReference>
<comment type="subcellular location">
    <subcellularLocation>
        <location evidence="1">Nucleus</location>
    </subcellularLocation>
</comment>
<dbReference type="SMART" id="SM00454">
    <property type="entry name" value="SAM"/>
    <property type="match status" value="1"/>
</dbReference>
<name>A0A6P8PZU0_GEOSA</name>
<dbReference type="InterPro" id="IPR048589">
    <property type="entry name" value="SAMD1-like_WH"/>
</dbReference>
<feature type="region of interest" description="Disordered" evidence="5">
    <location>
        <begin position="283"/>
        <end position="304"/>
    </location>
</feature>
<evidence type="ECO:0000313" key="8">
    <source>
        <dbReference type="Proteomes" id="UP000515159"/>
    </source>
</evidence>
<dbReference type="PANTHER" id="PTHR12247">
    <property type="entry name" value="POLYCOMB GROUP PROTEIN"/>
    <property type="match status" value="1"/>
</dbReference>